<dbReference type="PANTHER" id="PTHR46824:SF2">
    <property type="entry name" value="CALCIUM-BINDING PROTEIN CML48-RELATED"/>
    <property type="match status" value="1"/>
</dbReference>
<dbReference type="InterPro" id="IPR044590">
    <property type="entry name" value="CML48/49/50"/>
</dbReference>
<evidence type="ECO:0000256" key="1">
    <source>
        <dbReference type="ARBA" id="ARBA00022837"/>
    </source>
</evidence>
<keyword evidence="5" id="KW-1185">Reference proteome</keyword>
<evidence type="ECO:0000256" key="2">
    <source>
        <dbReference type="SAM" id="MobiDB-lite"/>
    </source>
</evidence>
<dbReference type="Proteomes" id="UP001374535">
    <property type="component" value="Chromosome 8"/>
</dbReference>
<dbReference type="SUPFAM" id="SSF47473">
    <property type="entry name" value="EF-hand"/>
    <property type="match status" value="1"/>
</dbReference>
<dbReference type="Gene3D" id="1.10.238.10">
    <property type="entry name" value="EF-hand"/>
    <property type="match status" value="1"/>
</dbReference>
<feature type="domain" description="EF-hand" evidence="3">
    <location>
        <begin position="128"/>
        <end position="163"/>
    </location>
</feature>
<dbReference type="SMART" id="SM00054">
    <property type="entry name" value="EFh"/>
    <property type="match status" value="2"/>
</dbReference>
<dbReference type="EMBL" id="CP144693">
    <property type="protein sequence ID" value="WVY99446.1"/>
    <property type="molecule type" value="Genomic_DNA"/>
</dbReference>
<feature type="compositionally biased region" description="Low complexity" evidence="2">
    <location>
        <begin position="41"/>
        <end position="53"/>
    </location>
</feature>
<dbReference type="CDD" id="cd16180">
    <property type="entry name" value="EFh_PEF_Group_I"/>
    <property type="match status" value="1"/>
</dbReference>
<evidence type="ECO:0000313" key="4">
    <source>
        <dbReference type="EMBL" id="WVY99446.1"/>
    </source>
</evidence>
<dbReference type="InterPro" id="IPR018247">
    <property type="entry name" value="EF_Hand_1_Ca_BS"/>
</dbReference>
<accession>A0AAQ3RMB4</accession>
<proteinExistence type="predicted"/>
<gene>
    <name evidence="4" type="ORF">V8G54_025516</name>
</gene>
<name>A0AAQ3RMB4_VIGMU</name>
<dbReference type="InterPro" id="IPR002048">
    <property type="entry name" value="EF_hand_dom"/>
</dbReference>
<feature type="domain" description="EF-hand" evidence="3">
    <location>
        <begin position="61"/>
        <end position="96"/>
    </location>
</feature>
<dbReference type="Pfam" id="PF13202">
    <property type="entry name" value="EF-hand_5"/>
    <property type="match status" value="1"/>
</dbReference>
<sequence length="280" mass="31894">MSSSYGGYRPQSQYAPSAPQQPPYSSYYQTSTSNVPPPSNSPSNYSYSNVSSSGYPSFPPGTPQDVITSFQMVDRDRSGFIDERELQQALSSGFHRFNLRTIRLLMFLFKNPHQPLAVGPKEFAALWSCLGQWRGIFERYDKDRSGKIDPLELRDALYGIGYAVPGSVLQLLLSKYGDGSGRRGLTDKFKEKDTRYTGSATLSYDDFMTMVDHSFEPTDHHVNNIGRPYVIFTDLSVKISLTSTRLPWRRRKEKTRRKIRPIFNLELFELRPSTLSVRPS</sequence>
<evidence type="ECO:0000259" key="3">
    <source>
        <dbReference type="PROSITE" id="PS50222"/>
    </source>
</evidence>
<dbReference type="PROSITE" id="PS50222">
    <property type="entry name" value="EF_HAND_2"/>
    <property type="match status" value="2"/>
</dbReference>
<dbReference type="GO" id="GO:0005509">
    <property type="term" value="F:calcium ion binding"/>
    <property type="evidence" value="ECO:0007669"/>
    <property type="project" value="InterPro"/>
</dbReference>
<dbReference type="PROSITE" id="PS00018">
    <property type="entry name" value="EF_HAND_1"/>
    <property type="match status" value="2"/>
</dbReference>
<keyword evidence="1" id="KW-0106">Calcium</keyword>
<protein>
    <recommendedName>
        <fullName evidence="3">EF-hand domain-containing protein</fullName>
    </recommendedName>
</protein>
<reference evidence="4 5" key="1">
    <citation type="journal article" date="2023" name="Life. Sci Alliance">
        <title>Evolutionary insights into 3D genome organization and epigenetic landscape of Vigna mungo.</title>
        <authorList>
            <person name="Junaid A."/>
            <person name="Singh B."/>
            <person name="Bhatia S."/>
        </authorList>
    </citation>
    <scope>NUCLEOTIDE SEQUENCE [LARGE SCALE GENOMIC DNA]</scope>
    <source>
        <strain evidence="4">Urdbean</strain>
    </source>
</reference>
<organism evidence="4 5">
    <name type="scientific">Vigna mungo</name>
    <name type="common">Black gram</name>
    <name type="synonym">Phaseolus mungo</name>
    <dbReference type="NCBI Taxonomy" id="3915"/>
    <lineage>
        <taxon>Eukaryota</taxon>
        <taxon>Viridiplantae</taxon>
        <taxon>Streptophyta</taxon>
        <taxon>Embryophyta</taxon>
        <taxon>Tracheophyta</taxon>
        <taxon>Spermatophyta</taxon>
        <taxon>Magnoliopsida</taxon>
        <taxon>eudicotyledons</taxon>
        <taxon>Gunneridae</taxon>
        <taxon>Pentapetalae</taxon>
        <taxon>rosids</taxon>
        <taxon>fabids</taxon>
        <taxon>Fabales</taxon>
        <taxon>Fabaceae</taxon>
        <taxon>Papilionoideae</taxon>
        <taxon>50 kb inversion clade</taxon>
        <taxon>NPAAA clade</taxon>
        <taxon>indigoferoid/millettioid clade</taxon>
        <taxon>Phaseoleae</taxon>
        <taxon>Vigna</taxon>
    </lineage>
</organism>
<evidence type="ECO:0000313" key="5">
    <source>
        <dbReference type="Proteomes" id="UP001374535"/>
    </source>
</evidence>
<feature type="region of interest" description="Disordered" evidence="2">
    <location>
        <begin position="1"/>
        <end position="58"/>
    </location>
</feature>
<feature type="compositionally biased region" description="Low complexity" evidence="2">
    <location>
        <begin position="10"/>
        <end position="34"/>
    </location>
</feature>
<dbReference type="InterPro" id="IPR011992">
    <property type="entry name" value="EF-hand-dom_pair"/>
</dbReference>
<dbReference type="PANTHER" id="PTHR46824">
    <property type="entry name" value="CALCIUM-BINDING PROTEIN CML48-RELATED"/>
    <property type="match status" value="1"/>
</dbReference>
<dbReference type="AlphaFoldDB" id="A0AAQ3RMB4"/>
<dbReference type="Pfam" id="PF13405">
    <property type="entry name" value="EF-hand_6"/>
    <property type="match status" value="1"/>
</dbReference>